<proteinExistence type="predicted"/>
<feature type="region of interest" description="Disordered" evidence="1">
    <location>
        <begin position="123"/>
        <end position="175"/>
    </location>
</feature>
<dbReference type="KEGG" id="rsx:RhiXN_05568"/>
<feature type="compositionally biased region" description="Basic and acidic residues" evidence="1">
    <location>
        <begin position="144"/>
        <end position="168"/>
    </location>
</feature>
<evidence type="ECO:0000313" key="3">
    <source>
        <dbReference type="EMBL" id="QRW20579.1"/>
    </source>
</evidence>
<sequence length="255" mass="28336">MMLKSNAPKFLWNKAIATFWMTPFESFWGKKPNVSTLRPWGSKCYILDQTRDQSKLDTKAFQAIFVGILEVQGKSWRYYKSGSNRILHSRNITFPRVNTVSEEPGIDQDWGDTVALPAEGEMTHANSTAEQPKEPARTGGVHTVSKEEKSDSNEPADIKSEPKIEQKASNKSTKLTHNNVLKPYTTCSHSAMRIDPSATTNALQQLNALTSGTNNAGVQTCSWNPNVAPIKLNSMQGGITLKIQCHDPCLCWHVS</sequence>
<dbReference type="Proteomes" id="UP000650533">
    <property type="component" value="Chromosome 6"/>
</dbReference>
<dbReference type="AlphaFoldDB" id="A0A8H8SWP3"/>
<dbReference type="InterPro" id="IPR057670">
    <property type="entry name" value="SH3_retrovirus"/>
</dbReference>
<reference evidence="3" key="1">
    <citation type="submission" date="2020-05" db="EMBL/GenBank/DDBJ databases">
        <title>Evolutionary and genomic comparisons of hybrid uninucleate and nonhybrid Rhizoctonia fungi.</title>
        <authorList>
            <person name="Li C."/>
            <person name="Chen X."/>
        </authorList>
    </citation>
    <scope>NUCLEOTIDE SEQUENCE</scope>
    <source>
        <strain evidence="3">AG-1 IA</strain>
    </source>
</reference>
<evidence type="ECO:0000256" key="1">
    <source>
        <dbReference type="SAM" id="MobiDB-lite"/>
    </source>
</evidence>
<evidence type="ECO:0000259" key="2">
    <source>
        <dbReference type="Pfam" id="PF25597"/>
    </source>
</evidence>
<organism evidence="3 4">
    <name type="scientific">Rhizoctonia solani</name>
    <dbReference type="NCBI Taxonomy" id="456999"/>
    <lineage>
        <taxon>Eukaryota</taxon>
        <taxon>Fungi</taxon>
        <taxon>Dikarya</taxon>
        <taxon>Basidiomycota</taxon>
        <taxon>Agaricomycotina</taxon>
        <taxon>Agaricomycetes</taxon>
        <taxon>Cantharellales</taxon>
        <taxon>Ceratobasidiaceae</taxon>
        <taxon>Rhizoctonia</taxon>
    </lineage>
</organism>
<gene>
    <name evidence="3" type="ORF">RhiXN_05568</name>
</gene>
<protein>
    <submittedName>
        <fullName evidence="3">Retrovirus-related Pol polyprotein from transposon TNT 1-94</fullName>
    </submittedName>
</protein>
<evidence type="ECO:0000313" key="4">
    <source>
        <dbReference type="Proteomes" id="UP000650533"/>
    </source>
</evidence>
<dbReference type="EMBL" id="CP059663">
    <property type="protein sequence ID" value="QRW20579.1"/>
    <property type="molecule type" value="Genomic_DNA"/>
</dbReference>
<name>A0A8H8SWP3_9AGAM</name>
<feature type="domain" description="Retroviral polymerase SH3-like" evidence="2">
    <location>
        <begin position="42"/>
        <end position="95"/>
    </location>
</feature>
<dbReference type="GeneID" id="67027847"/>
<dbReference type="RefSeq" id="XP_043180816.1">
    <property type="nucleotide sequence ID" value="XM_043325384.1"/>
</dbReference>
<dbReference type="Pfam" id="PF25597">
    <property type="entry name" value="SH3_retrovirus"/>
    <property type="match status" value="1"/>
</dbReference>
<accession>A0A8H8SWP3</accession>